<keyword evidence="8" id="KW-1185">Reference proteome</keyword>
<reference evidence="7 8" key="1">
    <citation type="submission" date="2018-05" db="EMBL/GenBank/DDBJ databases">
        <title>Freshwater and sediment microbial communities from various areas in North America, analyzing microbe dynamics in response to fracking.</title>
        <authorList>
            <person name="Lamendella R."/>
        </authorList>
    </citation>
    <scope>NUCLEOTIDE SEQUENCE [LARGE SCALE GENOMIC DNA]</scope>
    <source>
        <strain evidence="7 8">125B1</strain>
    </source>
</reference>
<keyword evidence="5" id="KW-0812">Transmembrane</keyword>
<comment type="catalytic activity">
    <reaction evidence="1">
        <text>ATP + protein L-histidine = ADP + protein N-phospho-L-histidine.</text>
        <dbReference type="EC" id="2.7.13.3"/>
    </reaction>
</comment>
<feature type="coiled-coil region" evidence="4">
    <location>
        <begin position="234"/>
        <end position="332"/>
    </location>
</feature>
<keyword evidence="7" id="KW-0418">Kinase</keyword>
<feature type="domain" description="Histidine kinase" evidence="6">
    <location>
        <begin position="344"/>
        <end position="575"/>
    </location>
</feature>
<dbReference type="AlphaFoldDB" id="A0A317Q922"/>
<keyword evidence="3" id="KW-0597">Phosphoprotein</keyword>
<dbReference type="OrthoDB" id="2521613at2"/>
<dbReference type="InterPro" id="IPR003594">
    <property type="entry name" value="HATPase_dom"/>
</dbReference>
<evidence type="ECO:0000313" key="7">
    <source>
        <dbReference type="EMBL" id="PWW13295.1"/>
    </source>
</evidence>
<accession>A0A317Q922</accession>
<organism evidence="7 8">
    <name type="scientific">Pseudidiomarina maritima</name>
    <dbReference type="NCBI Taxonomy" id="519453"/>
    <lineage>
        <taxon>Bacteria</taxon>
        <taxon>Pseudomonadati</taxon>
        <taxon>Pseudomonadota</taxon>
        <taxon>Gammaproteobacteria</taxon>
        <taxon>Alteromonadales</taxon>
        <taxon>Idiomarinaceae</taxon>
        <taxon>Pseudidiomarina</taxon>
    </lineage>
</organism>
<feature type="transmembrane region" description="Helical" evidence="5">
    <location>
        <begin position="158"/>
        <end position="182"/>
    </location>
</feature>
<evidence type="ECO:0000256" key="4">
    <source>
        <dbReference type="SAM" id="Coils"/>
    </source>
</evidence>
<dbReference type="PANTHER" id="PTHR43065:SF47">
    <property type="match status" value="1"/>
</dbReference>
<dbReference type="InterPro" id="IPR004358">
    <property type="entry name" value="Sig_transdc_His_kin-like_C"/>
</dbReference>
<dbReference type="PROSITE" id="PS50109">
    <property type="entry name" value="HIS_KIN"/>
    <property type="match status" value="1"/>
</dbReference>
<dbReference type="SMART" id="SM00387">
    <property type="entry name" value="HATPase_c"/>
    <property type="match status" value="1"/>
</dbReference>
<dbReference type="CDD" id="cd00082">
    <property type="entry name" value="HisKA"/>
    <property type="match status" value="1"/>
</dbReference>
<evidence type="ECO:0000313" key="8">
    <source>
        <dbReference type="Proteomes" id="UP000246964"/>
    </source>
</evidence>
<keyword evidence="5" id="KW-0472">Membrane</keyword>
<name>A0A317Q922_9GAMM</name>
<proteinExistence type="predicted"/>
<dbReference type="EMBL" id="QGTT01000006">
    <property type="protein sequence ID" value="PWW13295.1"/>
    <property type="molecule type" value="Genomic_DNA"/>
</dbReference>
<dbReference type="Gene3D" id="1.10.287.130">
    <property type="match status" value="1"/>
</dbReference>
<dbReference type="GO" id="GO:0000155">
    <property type="term" value="F:phosphorelay sensor kinase activity"/>
    <property type="evidence" value="ECO:0007669"/>
    <property type="project" value="InterPro"/>
</dbReference>
<keyword evidence="5" id="KW-1133">Transmembrane helix</keyword>
<dbReference type="RefSeq" id="WP_110075803.1">
    <property type="nucleotide sequence ID" value="NZ_QGTT01000006.1"/>
</dbReference>
<comment type="caution">
    <text evidence="7">The sequence shown here is derived from an EMBL/GenBank/DDBJ whole genome shotgun (WGS) entry which is preliminary data.</text>
</comment>
<dbReference type="PRINTS" id="PR00344">
    <property type="entry name" value="BCTRLSENSOR"/>
</dbReference>
<dbReference type="Proteomes" id="UP000246964">
    <property type="component" value="Unassembled WGS sequence"/>
</dbReference>
<dbReference type="Pfam" id="PF02518">
    <property type="entry name" value="HATPase_c"/>
    <property type="match status" value="1"/>
</dbReference>
<dbReference type="PANTHER" id="PTHR43065">
    <property type="entry name" value="SENSOR HISTIDINE KINASE"/>
    <property type="match status" value="1"/>
</dbReference>
<dbReference type="SUPFAM" id="SSF55874">
    <property type="entry name" value="ATPase domain of HSP90 chaperone/DNA topoisomerase II/histidine kinase"/>
    <property type="match status" value="1"/>
</dbReference>
<evidence type="ECO:0000256" key="3">
    <source>
        <dbReference type="ARBA" id="ARBA00022553"/>
    </source>
</evidence>
<evidence type="ECO:0000256" key="2">
    <source>
        <dbReference type="ARBA" id="ARBA00012438"/>
    </source>
</evidence>
<evidence type="ECO:0000259" key="6">
    <source>
        <dbReference type="PROSITE" id="PS50109"/>
    </source>
</evidence>
<dbReference type="InterPro" id="IPR005467">
    <property type="entry name" value="His_kinase_dom"/>
</dbReference>
<keyword evidence="7" id="KW-0808">Transferase</keyword>
<dbReference type="Gene3D" id="3.30.565.10">
    <property type="entry name" value="Histidine kinase-like ATPase, C-terminal domain"/>
    <property type="match status" value="1"/>
</dbReference>
<evidence type="ECO:0000256" key="5">
    <source>
        <dbReference type="SAM" id="Phobius"/>
    </source>
</evidence>
<keyword evidence="4" id="KW-0175">Coiled coil</keyword>
<protein>
    <recommendedName>
        <fullName evidence="2">histidine kinase</fullName>
        <ecNumber evidence="2">2.7.13.3</ecNumber>
    </recommendedName>
</protein>
<dbReference type="InterPro" id="IPR003661">
    <property type="entry name" value="HisK_dim/P_dom"/>
</dbReference>
<dbReference type="InterPro" id="IPR036890">
    <property type="entry name" value="HATPase_C_sf"/>
</dbReference>
<dbReference type="EC" id="2.7.13.3" evidence="2"/>
<evidence type="ECO:0000256" key="1">
    <source>
        <dbReference type="ARBA" id="ARBA00000085"/>
    </source>
</evidence>
<sequence>MSTSSISKSLLTSVLSVYFVLTLLVTSIQVVGEYFDTKSVLIQELQNQQSTFSYPLARSLWEYNSPQIDAIADGLINIPAIAGLIIRDDTGKVVIELGQTIPISQLPNGPTEAFELNERDGVFGYFSTLVFEFSGDSMLVGDVTLFSTRDIAIERIKVSLYFIIGSALIKSTFLILLFSLAFSRMLNRPMADLIDQIKNFRLDDLEHSKVHLRDQRNTEFVLLEQAYNQLIDTLYDYQEGLQQTEQQLLQANKKLDEQNNILEQEVARKTSNITRIVIDLERRKHELETRQDSLENEIRQRQAVESELRKTNQRLQTSLSALERAQDQLLESEKMASLGGLVAGITHDVNTPIGVSVTAATLIRDRLLDTEQALHNRELTQTQLETFLAQGKEALNVVERNLARASDLISSFKQVAVDQTSEATRDINIKAYLTDVIQALQPQLRHTEHRISVSCPEHLEARCPAGALAQIFTNLIMNSVIHGFEAKPKGNIDITITRSQDRLHVIYQDNGKGLDQQQLKQLFDPFFTTKQKQGGSGLGTHIVRNLVTQTLAGEISAESAPNQGLRYVIEFPLTFLDPTE</sequence>
<gene>
    <name evidence="7" type="ORF">DET45_1068</name>
</gene>